<accession>A0ACC4E4H9</accession>
<evidence type="ECO:0000313" key="1">
    <source>
        <dbReference type="EMBL" id="KAL3962654.1"/>
    </source>
</evidence>
<name>A0ACC4E4H9_PURLI</name>
<dbReference type="Proteomes" id="UP001638806">
    <property type="component" value="Unassembled WGS sequence"/>
</dbReference>
<proteinExistence type="predicted"/>
<comment type="caution">
    <text evidence="1">The sequence shown here is derived from an EMBL/GenBank/DDBJ whole genome shotgun (WGS) entry which is preliminary data.</text>
</comment>
<keyword evidence="2" id="KW-1185">Reference proteome</keyword>
<dbReference type="EMBL" id="JBGNUJ010000003">
    <property type="protein sequence ID" value="KAL3962654.1"/>
    <property type="molecule type" value="Genomic_DNA"/>
</dbReference>
<gene>
    <name evidence="1" type="ORF">ACCO45_004177</name>
</gene>
<organism evidence="1 2">
    <name type="scientific">Purpureocillium lilacinum</name>
    <name type="common">Paecilomyces lilacinus</name>
    <dbReference type="NCBI Taxonomy" id="33203"/>
    <lineage>
        <taxon>Eukaryota</taxon>
        <taxon>Fungi</taxon>
        <taxon>Dikarya</taxon>
        <taxon>Ascomycota</taxon>
        <taxon>Pezizomycotina</taxon>
        <taxon>Sordariomycetes</taxon>
        <taxon>Hypocreomycetidae</taxon>
        <taxon>Hypocreales</taxon>
        <taxon>Ophiocordycipitaceae</taxon>
        <taxon>Purpureocillium</taxon>
    </lineage>
</organism>
<protein>
    <submittedName>
        <fullName evidence="1">Uncharacterized protein</fullName>
    </submittedName>
</protein>
<reference evidence="1" key="1">
    <citation type="submission" date="2024-12" db="EMBL/GenBank/DDBJ databases">
        <title>Comparative genomics and development of molecular markers within Purpureocillium lilacinum and among Purpureocillium species.</title>
        <authorList>
            <person name="Yeh Z.-Y."/>
            <person name="Ni N.-T."/>
            <person name="Lo P.-H."/>
            <person name="Mushyakhwo K."/>
            <person name="Lin C.-F."/>
            <person name="Nai Y.-S."/>
        </authorList>
    </citation>
    <scope>NUCLEOTIDE SEQUENCE</scope>
    <source>
        <strain evidence="1">NCHU-NPUST-175</strain>
    </source>
</reference>
<evidence type="ECO:0000313" key="2">
    <source>
        <dbReference type="Proteomes" id="UP001638806"/>
    </source>
</evidence>
<sequence length="150" mass="16135">MAWHGIARRAKDPRHPLASTSSRPLDARISKAARTEHRRQRSGQRFVGLRPVDIINTCRAPNSAFFPRAGAANALGAGPRRAGGACPAEPHGWRAPSGAPNSRAISSERRGSLVPPALADGHFLLDRYGLSDQQWGGHGSRLRHGSKTRA</sequence>